<gene>
    <name evidence="2" type="ORF">NIES2119_08395</name>
</gene>
<protein>
    <recommendedName>
        <fullName evidence="1">Putative restriction endonuclease domain-containing protein</fullName>
    </recommendedName>
</protein>
<evidence type="ECO:0000313" key="2">
    <source>
        <dbReference type="EMBL" id="OKH39135.1"/>
    </source>
</evidence>
<dbReference type="OrthoDB" id="459822at2"/>
<reference evidence="2 3" key="1">
    <citation type="submission" date="2016-11" db="EMBL/GenBank/DDBJ databases">
        <title>Draft Genome Sequences of Nine Cyanobacterial Strains from Diverse Habitats.</title>
        <authorList>
            <person name="Zhu T."/>
            <person name="Hou S."/>
            <person name="Lu X."/>
            <person name="Hess W.R."/>
        </authorList>
    </citation>
    <scope>NUCLEOTIDE SEQUENCE [LARGE SCALE GENOMIC DNA]</scope>
    <source>
        <strain evidence="2 3">IAM M-71</strain>
    </source>
</reference>
<dbReference type="InterPro" id="IPR011335">
    <property type="entry name" value="Restrct_endonuc-II-like"/>
</dbReference>
<sequence length="213" mass="24368">MTNLVTKFQTDTWVTTNWEEFQQLIADPEFEKAKFYYHNGQLRIEMVPISNDHSLDHTIVIVAVNLYGMVKKIAMNGRNTCSFRKPGIQECQPDASYYIGENADIVPWGTSVINLETYPPPDLVIEVANTSLSDDMGNKRLLYEDLQVKEYWIVDVQNVRIIAFAIADGGSRRITQSQVLTGLEIAVLEEALRRSRQMNQSQVCAWLMAEFQK</sequence>
<dbReference type="InterPro" id="IPR008538">
    <property type="entry name" value="Uma2"/>
</dbReference>
<dbReference type="SUPFAM" id="SSF52980">
    <property type="entry name" value="Restriction endonuclease-like"/>
    <property type="match status" value="1"/>
</dbReference>
<dbReference type="PANTHER" id="PTHR35400:SF1">
    <property type="entry name" value="SLR1083 PROTEIN"/>
    <property type="match status" value="1"/>
</dbReference>
<dbReference type="Gene3D" id="3.90.1570.10">
    <property type="entry name" value="tt1808, chain A"/>
    <property type="match status" value="1"/>
</dbReference>
<proteinExistence type="predicted"/>
<dbReference type="Proteomes" id="UP000185860">
    <property type="component" value="Unassembled WGS sequence"/>
</dbReference>
<dbReference type="AlphaFoldDB" id="A0A1U7IPB7"/>
<dbReference type="CDD" id="cd06260">
    <property type="entry name" value="DUF820-like"/>
    <property type="match status" value="1"/>
</dbReference>
<comment type="caution">
    <text evidence="2">The sequence shown here is derived from an EMBL/GenBank/DDBJ whole genome shotgun (WGS) entry which is preliminary data.</text>
</comment>
<dbReference type="STRING" id="454136.NIES2119_08395"/>
<feature type="domain" description="Putative restriction endonuclease" evidence="1">
    <location>
        <begin position="18"/>
        <end position="195"/>
    </location>
</feature>
<dbReference type="RefSeq" id="WP_073592998.1">
    <property type="nucleotide sequence ID" value="NZ_MRCE01000006.1"/>
</dbReference>
<dbReference type="PANTHER" id="PTHR35400">
    <property type="entry name" value="SLR1083 PROTEIN"/>
    <property type="match status" value="1"/>
</dbReference>
<organism evidence="2 3">
    <name type="scientific">[Phormidium ambiguum] IAM M-71</name>
    <dbReference type="NCBI Taxonomy" id="454136"/>
    <lineage>
        <taxon>Bacteria</taxon>
        <taxon>Bacillati</taxon>
        <taxon>Cyanobacteriota</taxon>
        <taxon>Cyanophyceae</taxon>
        <taxon>Oscillatoriophycideae</taxon>
        <taxon>Aerosakkonematales</taxon>
        <taxon>Aerosakkonemataceae</taxon>
        <taxon>Floridanema</taxon>
    </lineage>
</organism>
<evidence type="ECO:0000259" key="1">
    <source>
        <dbReference type="Pfam" id="PF05685"/>
    </source>
</evidence>
<dbReference type="Pfam" id="PF05685">
    <property type="entry name" value="Uma2"/>
    <property type="match status" value="1"/>
</dbReference>
<accession>A0A1U7IPB7</accession>
<dbReference type="EMBL" id="MRCE01000006">
    <property type="protein sequence ID" value="OKH39135.1"/>
    <property type="molecule type" value="Genomic_DNA"/>
</dbReference>
<name>A0A1U7IPB7_9CYAN</name>
<dbReference type="InterPro" id="IPR012296">
    <property type="entry name" value="Nuclease_put_TT1808"/>
</dbReference>
<evidence type="ECO:0000313" key="3">
    <source>
        <dbReference type="Proteomes" id="UP000185860"/>
    </source>
</evidence>